<feature type="region of interest" description="Disordered" evidence="1">
    <location>
        <begin position="1"/>
        <end position="35"/>
    </location>
</feature>
<evidence type="ECO:0000256" key="1">
    <source>
        <dbReference type="SAM" id="MobiDB-lite"/>
    </source>
</evidence>
<feature type="compositionally biased region" description="Low complexity" evidence="1">
    <location>
        <begin position="78"/>
        <end position="89"/>
    </location>
</feature>
<dbReference type="Proteomes" id="UP001444661">
    <property type="component" value="Unassembled WGS sequence"/>
</dbReference>
<feature type="region of interest" description="Disordered" evidence="1">
    <location>
        <begin position="68"/>
        <end position="119"/>
    </location>
</feature>
<feature type="compositionally biased region" description="Basic and acidic residues" evidence="1">
    <location>
        <begin position="45"/>
        <end position="63"/>
    </location>
</feature>
<dbReference type="EMBL" id="JAQQWK010000001">
    <property type="protein sequence ID" value="KAK8054915.1"/>
    <property type="molecule type" value="Genomic_DNA"/>
</dbReference>
<name>A0ABR1U7P3_9PEZI</name>
<feature type="region of interest" description="Disordered" evidence="1">
    <location>
        <begin position="44"/>
        <end position="63"/>
    </location>
</feature>
<organism evidence="2 3">
    <name type="scientific">Apiospora rasikravindrae</name>
    <dbReference type="NCBI Taxonomy" id="990691"/>
    <lineage>
        <taxon>Eukaryota</taxon>
        <taxon>Fungi</taxon>
        <taxon>Dikarya</taxon>
        <taxon>Ascomycota</taxon>
        <taxon>Pezizomycotina</taxon>
        <taxon>Sordariomycetes</taxon>
        <taxon>Xylariomycetidae</taxon>
        <taxon>Amphisphaeriales</taxon>
        <taxon>Apiosporaceae</taxon>
        <taxon>Apiospora</taxon>
    </lineage>
</organism>
<comment type="caution">
    <text evidence="2">The sequence shown here is derived from an EMBL/GenBank/DDBJ whole genome shotgun (WGS) entry which is preliminary data.</text>
</comment>
<evidence type="ECO:0000313" key="3">
    <source>
        <dbReference type="Proteomes" id="UP001444661"/>
    </source>
</evidence>
<protein>
    <submittedName>
        <fullName evidence="2">Uncharacterized protein</fullName>
    </submittedName>
</protein>
<feature type="compositionally biased region" description="Polar residues" evidence="1">
    <location>
        <begin position="7"/>
        <end position="19"/>
    </location>
</feature>
<accession>A0ABR1U7P3</accession>
<proteinExistence type="predicted"/>
<keyword evidence="3" id="KW-1185">Reference proteome</keyword>
<evidence type="ECO:0000313" key="2">
    <source>
        <dbReference type="EMBL" id="KAK8054915.1"/>
    </source>
</evidence>
<gene>
    <name evidence="2" type="ORF">PG993_000142</name>
</gene>
<sequence length="119" mass="13218">MTAISKDATQTCTGVYTETNIEEGNGERNDSSRDNKMILKIQHRRYQEKPGHRPRRGSVDDAQVRFVRLPLPPSNIENTSNKTNKTSSSALKTRTPTPPAQLVASKVPRPPRAAAIPLR</sequence>
<feature type="compositionally biased region" description="Basic and acidic residues" evidence="1">
    <location>
        <begin position="25"/>
        <end position="35"/>
    </location>
</feature>
<reference evidence="2 3" key="1">
    <citation type="submission" date="2023-01" db="EMBL/GenBank/DDBJ databases">
        <title>Analysis of 21 Apiospora genomes using comparative genomics revels a genus with tremendous synthesis potential of carbohydrate active enzymes and secondary metabolites.</title>
        <authorList>
            <person name="Sorensen T."/>
        </authorList>
    </citation>
    <scope>NUCLEOTIDE SEQUENCE [LARGE SCALE GENOMIC DNA]</scope>
    <source>
        <strain evidence="2 3">CBS 33761</strain>
    </source>
</reference>